<gene>
    <name evidence="2" type="ORF">PIB30_084194</name>
</gene>
<organism evidence="2 3">
    <name type="scientific">Stylosanthes scabra</name>
    <dbReference type="NCBI Taxonomy" id="79078"/>
    <lineage>
        <taxon>Eukaryota</taxon>
        <taxon>Viridiplantae</taxon>
        <taxon>Streptophyta</taxon>
        <taxon>Embryophyta</taxon>
        <taxon>Tracheophyta</taxon>
        <taxon>Spermatophyta</taxon>
        <taxon>Magnoliopsida</taxon>
        <taxon>eudicotyledons</taxon>
        <taxon>Gunneridae</taxon>
        <taxon>Pentapetalae</taxon>
        <taxon>rosids</taxon>
        <taxon>fabids</taxon>
        <taxon>Fabales</taxon>
        <taxon>Fabaceae</taxon>
        <taxon>Papilionoideae</taxon>
        <taxon>50 kb inversion clade</taxon>
        <taxon>dalbergioids sensu lato</taxon>
        <taxon>Dalbergieae</taxon>
        <taxon>Pterocarpus clade</taxon>
        <taxon>Stylosanthes</taxon>
    </lineage>
</organism>
<name>A0ABU6ZRS9_9FABA</name>
<sequence>MTCLLVHFREKEVRKAWRKLGKDMESKDRRKKAKVKRADAARPRPTTPAAAPLRRLKEVVNDNRTPARSRSRDRVPARLRWRDRAVASGSKLMKAKMGIPRFRAKAYPFLRPNST</sequence>
<evidence type="ECO:0000256" key="1">
    <source>
        <dbReference type="SAM" id="MobiDB-lite"/>
    </source>
</evidence>
<reference evidence="2 3" key="1">
    <citation type="journal article" date="2023" name="Plants (Basel)">
        <title>Bridging the Gap: Combining Genomics and Transcriptomics Approaches to Understand Stylosanthes scabra, an Orphan Legume from the Brazilian Caatinga.</title>
        <authorList>
            <person name="Ferreira-Neto J.R.C."/>
            <person name="da Silva M.D."/>
            <person name="Binneck E."/>
            <person name="de Melo N.F."/>
            <person name="da Silva R.H."/>
            <person name="de Melo A.L.T.M."/>
            <person name="Pandolfi V."/>
            <person name="Bustamante F.O."/>
            <person name="Brasileiro-Vidal A.C."/>
            <person name="Benko-Iseppon A.M."/>
        </authorList>
    </citation>
    <scope>NUCLEOTIDE SEQUENCE [LARGE SCALE GENOMIC DNA]</scope>
    <source>
        <tissue evidence="2">Leaves</tissue>
    </source>
</reference>
<comment type="caution">
    <text evidence="2">The sequence shown here is derived from an EMBL/GenBank/DDBJ whole genome shotgun (WGS) entry which is preliminary data.</text>
</comment>
<keyword evidence="3" id="KW-1185">Reference proteome</keyword>
<dbReference type="EMBL" id="JASCZI010273218">
    <property type="protein sequence ID" value="MED6224456.1"/>
    <property type="molecule type" value="Genomic_DNA"/>
</dbReference>
<dbReference type="Proteomes" id="UP001341840">
    <property type="component" value="Unassembled WGS sequence"/>
</dbReference>
<accession>A0ABU6ZRS9</accession>
<evidence type="ECO:0000313" key="3">
    <source>
        <dbReference type="Proteomes" id="UP001341840"/>
    </source>
</evidence>
<protein>
    <submittedName>
        <fullName evidence="2">Uncharacterized protein</fullName>
    </submittedName>
</protein>
<proteinExistence type="predicted"/>
<evidence type="ECO:0000313" key="2">
    <source>
        <dbReference type="EMBL" id="MED6224456.1"/>
    </source>
</evidence>
<feature type="compositionally biased region" description="Low complexity" evidence="1">
    <location>
        <begin position="43"/>
        <end position="53"/>
    </location>
</feature>
<feature type="region of interest" description="Disordered" evidence="1">
    <location>
        <begin position="20"/>
        <end position="76"/>
    </location>
</feature>